<evidence type="ECO:0000256" key="1">
    <source>
        <dbReference type="ARBA" id="ARBA00004236"/>
    </source>
</evidence>
<keyword evidence="5" id="KW-0732">Signal</keyword>
<protein>
    <recommendedName>
        <fullName evidence="13">Leucine-rich repeat-containing N-terminal plant-type domain-containing protein</fullName>
    </recommendedName>
</protein>
<dbReference type="PANTHER" id="PTHR27008">
    <property type="entry name" value="OS04G0122200 PROTEIN"/>
    <property type="match status" value="1"/>
</dbReference>
<dbReference type="GO" id="GO:0005886">
    <property type="term" value="C:plasma membrane"/>
    <property type="evidence" value="ECO:0007669"/>
    <property type="project" value="UniProtKB-SubCell"/>
</dbReference>
<evidence type="ECO:0000256" key="7">
    <source>
        <dbReference type="ARBA" id="ARBA00022989"/>
    </source>
</evidence>
<dbReference type="FunFam" id="3.80.10.10:FF:000383">
    <property type="entry name" value="Leucine-rich repeat receptor protein kinase EMS1"/>
    <property type="match status" value="1"/>
</dbReference>
<name>A0A2Z6PKZ2_TRISU</name>
<keyword evidence="3" id="KW-0433">Leucine-rich repeat</keyword>
<evidence type="ECO:0000256" key="8">
    <source>
        <dbReference type="ARBA" id="ARBA00023136"/>
    </source>
</evidence>
<dbReference type="InterPro" id="IPR001611">
    <property type="entry name" value="Leu-rich_rpt"/>
</dbReference>
<dbReference type="InterPro" id="IPR051809">
    <property type="entry name" value="Plant_receptor-like_S/T_kinase"/>
</dbReference>
<dbReference type="Proteomes" id="UP000242715">
    <property type="component" value="Unassembled WGS sequence"/>
</dbReference>
<evidence type="ECO:0000256" key="5">
    <source>
        <dbReference type="ARBA" id="ARBA00022729"/>
    </source>
</evidence>
<evidence type="ECO:0000256" key="6">
    <source>
        <dbReference type="ARBA" id="ARBA00022737"/>
    </source>
</evidence>
<dbReference type="Pfam" id="PF00560">
    <property type="entry name" value="LRR_1"/>
    <property type="match status" value="4"/>
</dbReference>
<evidence type="ECO:0000256" key="4">
    <source>
        <dbReference type="ARBA" id="ARBA00022692"/>
    </source>
</evidence>
<keyword evidence="2" id="KW-1003">Cell membrane</keyword>
<evidence type="ECO:0000256" key="9">
    <source>
        <dbReference type="ARBA" id="ARBA00023180"/>
    </source>
</evidence>
<keyword evidence="8 10" id="KW-0472">Membrane</keyword>
<organism evidence="11 12">
    <name type="scientific">Trifolium subterraneum</name>
    <name type="common">Subterranean clover</name>
    <dbReference type="NCBI Taxonomy" id="3900"/>
    <lineage>
        <taxon>Eukaryota</taxon>
        <taxon>Viridiplantae</taxon>
        <taxon>Streptophyta</taxon>
        <taxon>Embryophyta</taxon>
        <taxon>Tracheophyta</taxon>
        <taxon>Spermatophyta</taxon>
        <taxon>Magnoliopsida</taxon>
        <taxon>eudicotyledons</taxon>
        <taxon>Gunneridae</taxon>
        <taxon>Pentapetalae</taxon>
        <taxon>rosids</taxon>
        <taxon>fabids</taxon>
        <taxon>Fabales</taxon>
        <taxon>Fabaceae</taxon>
        <taxon>Papilionoideae</taxon>
        <taxon>50 kb inversion clade</taxon>
        <taxon>NPAAA clade</taxon>
        <taxon>Hologalegina</taxon>
        <taxon>IRL clade</taxon>
        <taxon>Trifolieae</taxon>
        <taxon>Trifolium</taxon>
    </lineage>
</organism>
<evidence type="ECO:0000313" key="11">
    <source>
        <dbReference type="EMBL" id="GAU47049.1"/>
    </source>
</evidence>
<dbReference type="FunFam" id="3.80.10.10:FF:000041">
    <property type="entry name" value="LRR receptor-like serine/threonine-protein kinase ERECTA"/>
    <property type="match status" value="1"/>
</dbReference>
<evidence type="ECO:0000256" key="3">
    <source>
        <dbReference type="ARBA" id="ARBA00022614"/>
    </source>
</evidence>
<keyword evidence="12" id="KW-1185">Reference proteome</keyword>
<dbReference type="SUPFAM" id="SSF52047">
    <property type="entry name" value="RNI-like"/>
    <property type="match status" value="1"/>
</dbReference>
<dbReference type="EMBL" id="DF974278">
    <property type="protein sequence ID" value="GAU47049.1"/>
    <property type="molecule type" value="Genomic_DNA"/>
</dbReference>
<evidence type="ECO:0000256" key="10">
    <source>
        <dbReference type="SAM" id="Phobius"/>
    </source>
</evidence>
<comment type="subcellular location">
    <subcellularLocation>
        <location evidence="1">Cell membrane</location>
    </subcellularLocation>
</comment>
<dbReference type="PRINTS" id="PR00019">
    <property type="entry name" value="LEURICHRPT"/>
</dbReference>
<reference evidence="12" key="1">
    <citation type="journal article" date="2017" name="Front. Plant Sci.">
        <title>Climate Clever Clovers: New Paradigm to Reduce the Environmental Footprint of Ruminants by Breeding Low Methanogenic Forages Utilizing Haplotype Variation.</title>
        <authorList>
            <person name="Kaur P."/>
            <person name="Appels R."/>
            <person name="Bayer P.E."/>
            <person name="Keeble-Gagnere G."/>
            <person name="Wang J."/>
            <person name="Hirakawa H."/>
            <person name="Shirasawa K."/>
            <person name="Vercoe P."/>
            <person name="Stefanova K."/>
            <person name="Durmic Z."/>
            <person name="Nichols P."/>
            <person name="Revell C."/>
            <person name="Isobe S.N."/>
            <person name="Edwards D."/>
            <person name="Erskine W."/>
        </authorList>
    </citation>
    <scope>NUCLEOTIDE SEQUENCE [LARGE SCALE GENOMIC DNA]</scope>
    <source>
        <strain evidence="12">cv. Daliak</strain>
    </source>
</reference>
<keyword evidence="9" id="KW-0325">Glycoprotein</keyword>
<dbReference type="Gene3D" id="3.80.10.10">
    <property type="entry name" value="Ribonuclease Inhibitor"/>
    <property type="match status" value="1"/>
</dbReference>
<dbReference type="OrthoDB" id="1394818at2759"/>
<dbReference type="PANTHER" id="PTHR27008:SF593">
    <property type="entry name" value="OS02G0615800 PROTEIN"/>
    <property type="match status" value="1"/>
</dbReference>
<sequence>MTLTRVYPTGHNRFHGGIPNSFMRLKVLNELVLNDNPPLGGSLPFWLGNFSANLERIHLGFCSFSGAFGFAQSCFQSVYRFSGAIPLTLAGCKSLEIVDFSSNDLSGSLNDAITKWTNLRYLSLARNKFDGSLPSWLFTFQAIETLDLSHNNFSGFIPDINLKGSLLFNTRNVTVKEPLVEVTNVQPRVSVVVSDSNQLSFTYDLSSMFGIDLSNNLLHGEIPRGLFGLAGLEYLNLSYNFLNGQLPGLQKMQSLRAIDLSHNSLSGHIPGNISSLQDLTILNLSYNCFSGYVPQKQGYGRFPGAFAGNPDLCLESSSGICDGRIPSNQGSYFREDKMDGPISVGIFFISAFVSFDFGVVVLFCSARTRKYILQTKA</sequence>
<keyword evidence="7 10" id="KW-1133">Transmembrane helix</keyword>
<evidence type="ECO:0000256" key="2">
    <source>
        <dbReference type="ARBA" id="ARBA00022475"/>
    </source>
</evidence>
<keyword evidence="4 10" id="KW-0812">Transmembrane</keyword>
<evidence type="ECO:0000313" key="12">
    <source>
        <dbReference type="Proteomes" id="UP000242715"/>
    </source>
</evidence>
<proteinExistence type="predicted"/>
<gene>
    <name evidence="11" type="ORF">TSUD_181620</name>
</gene>
<keyword evidence="6" id="KW-0677">Repeat</keyword>
<accession>A0A2Z6PKZ2</accession>
<evidence type="ECO:0008006" key="13">
    <source>
        <dbReference type="Google" id="ProtNLM"/>
    </source>
</evidence>
<dbReference type="InterPro" id="IPR032675">
    <property type="entry name" value="LRR_dom_sf"/>
</dbReference>
<feature type="transmembrane region" description="Helical" evidence="10">
    <location>
        <begin position="344"/>
        <end position="366"/>
    </location>
</feature>
<dbReference type="AlphaFoldDB" id="A0A2Z6PKZ2"/>